<evidence type="ECO:0000313" key="22">
    <source>
        <dbReference type="Ensembl" id="ENSMAMP00000036544.1"/>
    </source>
</evidence>
<feature type="binding site" evidence="15">
    <location>
        <position position="405"/>
    </location>
    <ligand>
        <name>Zn(2+)</name>
        <dbReference type="ChEBI" id="CHEBI:29105"/>
        <note>catalytic</note>
    </ligand>
</feature>
<feature type="domain" description="ERAP1-like C-terminal" evidence="20">
    <location>
        <begin position="574"/>
        <end position="838"/>
    </location>
</feature>
<evidence type="ECO:0000256" key="14">
    <source>
        <dbReference type="PIRSR" id="PIRSR634016-1"/>
    </source>
</evidence>
<evidence type="ECO:0000313" key="23">
    <source>
        <dbReference type="Proteomes" id="UP000261640"/>
    </source>
</evidence>
<keyword evidence="4 17" id="KW-0645">Protease</keyword>
<dbReference type="GO" id="GO:0005615">
    <property type="term" value="C:extracellular space"/>
    <property type="evidence" value="ECO:0007669"/>
    <property type="project" value="TreeGrafter"/>
</dbReference>
<dbReference type="InterPro" id="IPR034016">
    <property type="entry name" value="M1_APN-typ"/>
</dbReference>
<keyword evidence="10 17" id="KW-1133">Transmembrane helix</keyword>
<dbReference type="Ensembl" id="ENSMAMT00000057746.1">
    <property type="protein sequence ID" value="ENSMAMP00000036544.1"/>
    <property type="gene ID" value="ENSMAMG00000006815.2"/>
</dbReference>
<dbReference type="Pfam" id="PF11838">
    <property type="entry name" value="ERAP1_C"/>
    <property type="match status" value="1"/>
</dbReference>
<dbReference type="CDD" id="cd09601">
    <property type="entry name" value="M1_APN-Q_like"/>
    <property type="match status" value="1"/>
</dbReference>
<dbReference type="GO" id="GO:0006508">
    <property type="term" value="P:proteolysis"/>
    <property type="evidence" value="ECO:0007669"/>
    <property type="project" value="UniProtKB-KW"/>
</dbReference>
<evidence type="ECO:0000256" key="7">
    <source>
        <dbReference type="ARBA" id="ARBA00022801"/>
    </source>
</evidence>
<evidence type="ECO:0000259" key="21">
    <source>
        <dbReference type="Pfam" id="PF17900"/>
    </source>
</evidence>
<evidence type="ECO:0000256" key="13">
    <source>
        <dbReference type="ARBA" id="ARBA00023180"/>
    </source>
</evidence>
<sequence>MGKVYYVSQNVGLGLLVLAVSALATIIALSIAYDKEKAKNQGKPGDGAADSTSMPTPSTTQFTPKEPWDYYRLPGSLVPVSYDVTLWPRLEPNKDGLYIFTGNSSVVFRCVEETDLIIIHSNKLNLTTFNGHHAKLSGLGEATAPTIKKSWLVVKTEYLVVQLSNRLAVGATYVLHTEFLGELADNLEGFYRSEYVEDGVKKVVATSQMQATYARKTFPCFDEPAMKALFNIIIIHNQGTVALSNGREIDSVIEGVPVKVTTFEPTERMSTYLLAFIVSDFVSIQSNQNNNLLIRIWARKKAIDDRQGEYALNVTGPILQFYERYYNAAYPLSKSDQVALPDFNAGAMENWGLVTYRETALLYDPVLSSTGNKERVTSVISHELAHMWFGNLVTLKWWNDLWLNEGFASYVEYLGADYAEPTWNMKDQIVLYDMQKVFAVDALASSHPLSRKEDEVNEPAQISEMFNTISYSKGAVVLRMLSEFITEPVFARGLSAYLNTFAFGNTVYTDLWDHLQQAVENTPEIFIPDSVHNIMNRWTLQMGFPVVTIDTRTGRITQKHFLLDPDSCQEMAGSPTIRAQIIDDAFNLARAKIINTTLALRTTKYLSKERDYIPWESALRNLDYYILMFDRTEVYGALQAYLKKQIQPLFEHFKTITANWTKIPQGHTDQYNQINAIGIACSMGVKGCRELIKSWYRQWMENPVHNPILANLKSTVYCSAIAFGGVEEWDFAWTMFQNATLASEASRLRSAMACTKVPWLLNRYLEYTLDPTKIRKQDATSTVQYIARNVVGMPLAWNFVRARWSYIFQQYGKGSFSFSNLISGITRRFSTEFELQEVCKHTQQH</sequence>
<evidence type="ECO:0000256" key="8">
    <source>
        <dbReference type="ARBA" id="ARBA00022833"/>
    </source>
</evidence>
<dbReference type="InterPro" id="IPR042097">
    <property type="entry name" value="Aminopeptidase_N-like_N_sf"/>
</dbReference>
<evidence type="ECO:0000256" key="18">
    <source>
        <dbReference type="SAM" id="MobiDB-lite"/>
    </source>
</evidence>
<dbReference type="AlphaFoldDB" id="A0A7N8WIA3"/>
<protein>
    <recommendedName>
        <fullName evidence="17">Aminopeptidase</fullName>
        <ecNumber evidence="17">3.4.11.-</ecNumber>
    </recommendedName>
</protein>
<name>A0A7N8WIA3_9TELE</name>
<dbReference type="InterPro" id="IPR024571">
    <property type="entry name" value="ERAP1-like_C_dom"/>
</dbReference>
<keyword evidence="13" id="KW-0325">Glycoprotein</keyword>
<evidence type="ECO:0000256" key="5">
    <source>
        <dbReference type="ARBA" id="ARBA00022692"/>
    </source>
</evidence>
<keyword evidence="9" id="KW-0735">Signal-anchor</keyword>
<feature type="domain" description="Peptidase M1 membrane alanine aminopeptidase" evidence="19">
    <location>
        <begin position="310"/>
        <end position="538"/>
    </location>
</feature>
<dbReference type="GO" id="GO:0005886">
    <property type="term" value="C:plasma membrane"/>
    <property type="evidence" value="ECO:0007669"/>
    <property type="project" value="TreeGrafter"/>
</dbReference>
<dbReference type="Gene3D" id="1.25.50.20">
    <property type="match status" value="1"/>
</dbReference>
<accession>A0A7N8WIA3</accession>
<evidence type="ECO:0000256" key="2">
    <source>
        <dbReference type="ARBA" id="ARBA00010136"/>
    </source>
</evidence>
<dbReference type="FunFam" id="1.10.390.10:FF:000016">
    <property type="entry name" value="Glutamyl aminopeptidase"/>
    <property type="match status" value="1"/>
</dbReference>
<reference evidence="22" key="2">
    <citation type="submission" date="2025-09" db="UniProtKB">
        <authorList>
            <consortium name="Ensembl"/>
        </authorList>
    </citation>
    <scope>IDENTIFICATION</scope>
</reference>
<dbReference type="SUPFAM" id="SSF63737">
    <property type="entry name" value="Leukotriene A4 hydrolase N-terminal domain"/>
    <property type="match status" value="1"/>
</dbReference>
<feature type="domain" description="Aminopeptidase N-like N-terminal" evidence="21">
    <location>
        <begin position="78"/>
        <end position="273"/>
    </location>
</feature>
<keyword evidence="12 17" id="KW-0472">Membrane</keyword>
<dbReference type="Gene3D" id="1.10.390.10">
    <property type="entry name" value="Neutral Protease Domain 2"/>
    <property type="match status" value="1"/>
</dbReference>
<evidence type="ECO:0000256" key="9">
    <source>
        <dbReference type="ARBA" id="ARBA00022968"/>
    </source>
</evidence>
<evidence type="ECO:0000256" key="15">
    <source>
        <dbReference type="PIRSR" id="PIRSR634016-3"/>
    </source>
</evidence>
<dbReference type="InterPro" id="IPR001930">
    <property type="entry name" value="Peptidase_M1"/>
</dbReference>
<evidence type="ECO:0000256" key="12">
    <source>
        <dbReference type="ARBA" id="ARBA00023136"/>
    </source>
</evidence>
<dbReference type="EC" id="3.4.11.-" evidence="17"/>
<keyword evidence="3 17" id="KW-0031">Aminopeptidase</keyword>
<evidence type="ECO:0000256" key="17">
    <source>
        <dbReference type="RuleBase" id="RU364040"/>
    </source>
</evidence>
<dbReference type="Pfam" id="PF17900">
    <property type="entry name" value="Peptidase_M1_N"/>
    <property type="match status" value="1"/>
</dbReference>
<evidence type="ECO:0000256" key="16">
    <source>
        <dbReference type="PIRSR" id="PIRSR634016-4"/>
    </source>
</evidence>
<feature type="active site" description="Proton acceptor" evidence="14">
    <location>
        <position position="383"/>
    </location>
</feature>
<feature type="transmembrane region" description="Helical" evidence="17">
    <location>
        <begin position="12"/>
        <end position="33"/>
    </location>
</feature>
<evidence type="ECO:0000256" key="1">
    <source>
        <dbReference type="ARBA" id="ARBA00004606"/>
    </source>
</evidence>
<dbReference type="InterPro" id="IPR027268">
    <property type="entry name" value="Peptidase_M4/M1_CTD_sf"/>
</dbReference>
<dbReference type="PANTHER" id="PTHR11533">
    <property type="entry name" value="PROTEASE M1 ZINC METALLOPROTEASE"/>
    <property type="match status" value="1"/>
</dbReference>
<dbReference type="InterPro" id="IPR050344">
    <property type="entry name" value="Peptidase_M1_aminopeptidases"/>
</dbReference>
<dbReference type="InterPro" id="IPR014782">
    <property type="entry name" value="Peptidase_M1_dom"/>
</dbReference>
<feature type="region of interest" description="Disordered" evidence="18">
    <location>
        <begin position="38"/>
        <end position="63"/>
    </location>
</feature>
<evidence type="ECO:0000256" key="10">
    <source>
        <dbReference type="ARBA" id="ARBA00022989"/>
    </source>
</evidence>
<dbReference type="Gene3D" id="2.60.40.1730">
    <property type="entry name" value="tricorn interacting facor f3 domain"/>
    <property type="match status" value="1"/>
</dbReference>
<evidence type="ECO:0000256" key="4">
    <source>
        <dbReference type="ARBA" id="ARBA00022670"/>
    </source>
</evidence>
<evidence type="ECO:0000259" key="19">
    <source>
        <dbReference type="Pfam" id="PF01433"/>
    </source>
</evidence>
<keyword evidence="23" id="KW-1185">Reference proteome</keyword>
<keyword evidence="6 15" id="KW-0479">Metal-binding</keyword>
<keyword evidence="11 17" id="KW-0482">Metalloprotease</keyword>
<evidence type="ECO:0000256" key="3">
    <source>
        <dbReference type="ARBA" id="ARBA00022438"/>
    </source>
</evidence>
<evidence type="ECO:0000256" key="11">
    <source>
        <dbReference type="ARBA" id="ARBA00023049"/>
    </source>
</evidence>
<dbReference type="PANTHER" id="PTHR11533:SF300">
    <property type="entry name" value="AMINOPEPTIDASE"/>
    <property type="match status" value="1"/>
</dbReference>
<dbReference type="GeneTree" id="ENSGT00940000154876"/>
<organism evidence="22 23">
    <name type="scientific">Mastacembelus armatus</name>
    <name type="common">zig-zag eel</name>
    <dbReference type="NCBI Taxonomy" id="205130"/>
    <lineage>
        <taxon>Eukaryota</taxon>
        <taxon>Metazoa</taxon>
        <taxon>Chordata</taxon>
        <taxon>Craniata</taxon>
        <taxon>Vertebrata</taxon>
        <taxon>Euteleostomi</taxon>
        <taxon>Actinopterygii</taxon>
        <taxon>Neopterygii</taxon>
        <taxon>Teleostei</taxon>
        <taxon>Neoteleostei</taxon>
        <taxon>Acanthomorphata</taxon>
        <taxon>Anabantaria</taxon>
        <taxon>Synbranchiformes</taxon>
        <taxon>Mastacembelidae</taxon>
        <taxon>Mastacembelus</taxon>
    </lineage>
</organism>
<dbReference type="Pfam" id="PF01433">
    <property type="entry name" value="Peptidase_M1"/>
    <property type="match status" value="1"/>
</dbReference>
<dbReference type="FunFam" id="1.25.50.20:FF:000012">
    <property type="entry name" value="Aminopeptidase N"/>
    <property type="match status" value="1"/>
</dbReference>
<dbReference type="Proteomes" id="UP000261640">
    <property type="component" value="Unplaced"/>
</dbReference>
<dbReference type="PRINTS" id="PR00756">
    <property type="entry name" value="ALADIPTASE"/>
</dbReference>
<feature type="compositionally biased region" description="Polar residues" evidence="18">
    <location>
        <begin position="50"/>
        <end position="63"/>
    </location>
</feature>
<comment type="cofactor">
    <cofactor evidence="15 17">
        <name>Zn(2+)</name>
        <dbReference type="ChEBI" id="CHEBI:29105"/>
    </cofactor>
    <text evidence="15 17">Binds 1 zinc ion per subunit.</text>
</comment>
<feature type="binding site" evidence="15">
    <location>
        <position position="386"/>
    </location>
    <ligand>
        <name>Zn(2+)</name>
        <dbReference type="ChEBI" id="CHEBI:29105"/>
        <note>catalytic</note>
    </ligand>
</feature>
<evidence type="ECO:0000256" key="6">
    <source>
        <dbReference type="ARBA" id="ARBA00022723"/>
    </source>
</evidence>
<evidence type="ECO:0000259" key="20">
    <source>
        <dbReference type="Pfam" id="PF11838"/>
    </source>
</evidence>
<dbReference type="FunFam" id="2.60.40.1730:FF:000001">
    <property type="entry name" value="Leucyl-cystinyl aminopeptidase"/>
    <property type="match status" value="1"/>
</dbReference>
<feature type="binding site" evidence="15">
    <location>
        <position position="382"/>
    </location>
    <ligand>
        <name>Zn(2+)</name>
        <dbReference type="ChEBI" id="CHEBI:29105"/>
        <note>catalytic</note>
    </ligand>
</feature>
<comment type="similarity">
    <text evidence="2 17">Belongs to the peptidase M1 family.</text>
</comment>
<dbReference type="GO" id="GO:0070006">
    <property type="term" value="F:metalloaminopeptidase activity"/>
    <property type="evidence" value="ECO:0007669"/>
    <property type="project" value="TreeGrafter"/>
</dbReference>
<keyword evidence="7 17" id="KW-0378">Hydrolase</keyword>
<dbReference type="SUPFAM" id="SSF55486">
    <property type="entry name" value="Metalloproteases ('zincins'), catalytic domain"/>
    <property type="match status" value="1"/>
</dbReference>
<proteinExistence type="inferred from homology"/>
<reference evidence="22" key="1">
    <citation type="submission" date="2025-08" db="UniProtKB">
        <authorList>
            <consortium name="Ensembl"/>
        </authorList>
    </citation>
    <scope>IDENTIFICATION</scope>
</reference>
<feature type="site" description="Transition state stabilizer" evidence="16">
    <location>
        <position position="471"/>
    </location>
</feature>
<comment type="subcellular location">
    <subcellularLocation>
        <location evidence="1">Membrane</location>
        <topology evidence="1">Single-pass type II membrane protein</topology>
    </subcellularLocation>
</comment>
<dbReference type="GO" id="GO:0042277">
    <property type="term" value="F:peptide binding"/>
    <property type="evidence" value="ECO:0007669"/>
    <property type="project" value="TreeGrafter"/>
</dbReference>
<keyword evidence="8 15" id="KW-0862">Zinc</keyword>
<dbReference type="GO" id="GO:0005737">
    <property type="term" value="C:cytoplasm"/>
    <property type="evidence" value="ECO:0007669"/>
    <property type="project" value="TreeGrafter"/>
</dbReference>
<dbReference type="GO" id="GO:0043171">
    <property type="term" value="P:peptide catabolic process"/>
    <property type="evidence" value="ECO:0007669"/>
    <property type="project" value="TreeGrafter"/>
</dbReference>
<keyword evidence="5 17" id="KW-0812">Transmembrane</keyword>
<dbReference type="GO" id="GO:0008270">
    <property type="term" value="F:zinc ion binding"/>
    <property type="evidence" value="ECO:0007669"/>
    <property type="project" value="UniProtKB-UniRule"/>
</dbReference>
<dbReference type="InterPro" id="IPR045357">
    <property type="entry name" value="Aminopeptidase_N-like_N"/>
</dbReference>